<dbReference type="SUPFAM" id="SSF53850">
    <property type="entry name" value="Periplasmic binding protein-like II"/>
    <property type="match status" value="1"/>
</dbReference>
<keyword evidence="4" id="KW-1185">Reference proteome</keyword>
<dbReference type="PANTHER" id="PTHR35936:SF17">
    <property type="entry name" value="ARGININE-BINDING EXTRACELLULAR PROTEIN ARTP"/>
    <property type="match status" value="1"/>
</dbReference>
<gene>
    <name evidence="3" type="ORF">ACFFGY_17050</name>
</gene>
<dbReference type="RefSeq" id="WP_377045711.1">
    <property type="nucleotide sequence ID" value="NZ_JBHLUN010000012.1"/>
</dbReference>
<dbReference type="PANTHER" id="PTHR35936">
    <property type="entry name" value="MEMBRANE-BOUND LYTIC MUREIN TRANSGLYCOSYLASE F"/>
    <property type="match status" value="1"/>
</dbReference>
<sequence length="270" mass="29347">MIGRRGLCTVAAGLAILGGTRRAMAETNLATIRQNKKLRVAIDMGNPPHGMLDGKFQPIGSDVETAQLLAKDLGVALEVVQVPTPSRVQFLLSNRADLVISALSITPERRQVVEFSIPYASLKTVVAAPAAMAISSYADLAGQRVAVTRGTVNDQYLTQGVKNVPNVTVTRFEDDATTSTAITSGQLQIYASSLPLITQLKQTNPSLDLAVKFTMHGFPIGIALRKDDPEFKAYLDNWVTTNLRNGKLVDIYKKWQDVVISPEELIAYHD</sequence>
<evidence type="ECO:0000313" key="3">
    <source>
        <dbReference type="EMBL" id="MFC0409963.1"/>
    </source>
</evidence>
<proteinExistence type="predicted"/>
<dbReference type="InterPro" id="IPR001638">
    <property type="entry name" value="Solute-binding_3/MltF_N"/>
</dbReference>
<dbReference type="EMBL" id="JBHLUN010000012">
    <property type="protein sequence ID" value="MFC0409963.1"/>
    <property type="molecule type" value="Genomic_DNA"/>
</dbReference>
<protein>
    <submittedName>
        <fullName evidence="3">Transporter substrate-binding domain-containing protein</fullName>
    </submittedName>
</protein>
<reference evidence="3 4" key="1">
    <citation type="submission" date="2024-09" db="EMBL/GenBank/DDBJ databases">
        <authorList>
            <person name="Sun Q."/>
            <person name="Mori K."/>
        </authorList>
    </citation>
    <scope>NUCLEOTIDE SEQUENCE [LARGE SCALE GENOMIC DNA]</scope>
    <source>
        <strain evidence="3 4">TBRC 5777</strain>
    </source>
</reference>
<feature type="domain" description="Solute-binding protein family 3/N-terminal" evidence="2">
    <location>
        <begin position="37"/>
        <end position="259"/>
    </location>
</feature>
<dbReference type="Pfam" id="PF00497">
    <property type="entry name" value="SBP_bac_3"/>
    <property type="match status" value="1"/>
</dbReference>
<organism evidence="3 4">
    <name type="scientific">Roseomonas elaeocarpi</name>
    <dbReference type="NCBI Taxonomy" id="907779"/>
    <lineage>
        <taxon>Bacteria</taxon>
        <taxon>Pseudomonadati</taxon>
        <taxon>Pseudomonadota</taxon>
        <taxon>Alphaproteobacteria</taxon>
        <taxon>Acetobacterales</taxon>
        <taxon>Roseomonadaceae</taxon>
        <taxon>Roseomonas</taxon>
    </lineage>
</organism>
<accession>A0ABV6JZL0</accession>
<evidence type="ECO:0000256" key="1">
    <source>
        <dbReference type="ARBA" id="ARBA00022729"/>
    </source>
</evidence>
<evidence type="ECO:0000259" key="2">
    <source>
        <dbReference type="SMART" id="SM00062"/>
    </source>
</evidence>
<dbReference type="SMART" id="SM00062">
    <property type="entry name" value="PBPb"/>
    <property type="match status" value="1"/>
</dbReference>
<evidence type="ECO:0000313" key="4">
    <source>
        <dbReference type="Proteomes" id="UP001589865"/>
    </source>
</evidence>
<comment type="caution">
    <text evidence="3">The sequence shown here is derived from an EMBL/GenBank/DDBJ whole genome shotgun (WGS) entry which is preliminary data.</text>
</comment>
<keyword evidence="1" id="KW-0732">Signal</keyword>
<dbReference type="Proteomes" id="UP001589865">
    <property type="component" value="Unassembled WGS sequence"/>
</dbReference>
<name>A0ABV6JZL0_9PROT</name>
<dbReference type="Gene3D" id="3.40.190.10">
    <property type="entry name" value="Periplasmic binding protein-like II"/>
    <property type="match status" value="2"/>
</dbReference>